<dbReference type="OrthoDB" id="5563754at2759"/>
<sequence>DMDQWMEAIKLSCYESKLIQAILTYKVIAAQTDLLSKPVTKMEGEVQVRFEKQGWEKYWTTVSDKSKKMFGKKNTTAKISFYESKKAKTAVKTISSVSQIHVVYPEPPQSIDSASVFKIMGHNADEAEEAVTCFVMVPARELAPWVVSILDTFKLNGRPLHLLNDPVNPQSLNFAETANDPNLFLSLKEVLTTDQEYTELLQEKIKNQKQRMSMRPQMGLIHQIPGEQQQLNVPNGIPQKSGSSNVSLNAPSLNTPSLKTPSINSRRMTYANSDESVKKAHITQDSLPTLSTTEEGSFRNSILQDIENKNPSQTSVKGKQPEQVSLPRPKTTQISEYSESDDDDVPIHQSRQTMYNQQMNQPMNQAMYNNHQPMYNDQYMYEGQYYDDGYPATEDGPVIPQLGDHFATQNSLLDTFKPDYPSARDQEGYARATGQPLIQVPNKPPEPRSGLVGMISQIEHEKKQKEANKGRLLDKERILERERERYMMEQRAQQPMMQQPPMMGSGMMNQPMMNSMPMMQGGNGQMPMMGMMGQPMMYPMMNMPMMYPMMDPMSMMMMQQQQQQYGQFNPMWNQSQ</sequence>
<feature type="region of interest" description="Disordered" evidence="2">
    <location>
        <begin position="230"/>
        <end position="346"/>
    </location>
</feature>
<feature type="coiled-coil region" evidence="1">
    <location>
        <begin position="455"/>
        <end position="482"/>
    </location>
</feature>
<dbReference type="Pfam" id="PF25381">
    <property type="entry name" value="PH_26"/>
    <property type="match status" value="1"/>
</dbReference>
<evidence type="ECO:0000256" key="2">
    <source>
        <dbReference type="SAM" id="MobiDB-lite"/>
    </source>
</evidence>
<reference evidence="4 5" key="1">
    <citation type="journal article" date="2018" name="G3 (Bethesda)">
        <title>Phylogenetic and Phylogenomic Definition of Rhizopus Species.</title>
        <authorList>
            <person name="Gryganskyi A.P."/>
            <person name="Golan J."/>
            <person name="Dolatabadi S."/>
            <person name="Mondo S."/>
            <person name="Robb S."/>
            <person name="Idnurm A."/>
            <person name="Muszewska A."/>
            <person name="Steczkiewicz K."/>
            <person name="Masonjones S."/>
            <person name="Liao H.L."/>
            <person name="Gajdeczka M.T."/>
            <person name="Anike F."/>
            <person name="Vuek A."/>
            <person name="Anishchenko I.M."/>
            <person name="Voigt K."/>
            <person name="de Hoog G.S."/>
            <person name="Smith M.E."/>
            <person name="Heitman J."/>
            <person name="Vilgalys R."/>
            <person name="Stajich J.E."/>
        </authorList>
    </citation>
    <scope>NUCLEOTIDE SEQUENCE [LARGE SCALE GENOMIC DNA]</scope>
    <source>
        <strain evidence="4 5">LSU 92-RS-03</strain>
    </source>
</reference>
<keyword evidence="5" id="KW-1185">Reference proteome</keyword>
<dbReference type="STRING" id="4846.A0A367IVT8"/>
<gene>
    <name evidence="4" type="ORF">CU098_004095</name>
</gene>
<keyword evidence="1" id="KW-0175">Coiled coil</keyword>
<evidence type="ECO:0000313" key="4">
    <source>
        <dbReference type="EMBL" id="RCH81798.1"/>
    </source>
</evidence>
<protein>
    <recommendedName>
        <fullName evidence="3">Skg3/CAF120-like PH-like domain-containing protein</fullName>
    </recommendedName>
</protein>
<accession>A0A367IVT8</accession>
<dbReference type="Proteomes" id="UP000253551">
    <property type="component" value="Unassembled WGS sequence"/>
</dbReference>
<comment type="caution">
    <text evidence="4">The sequence shown here is derived from an EMBL/GenBank/DDBJ whole genome shotgun (WGS) entry which is preliminary data.</text>
</comment>
<feature type="domain" description="Skg3/CAF120-like PH-like" evidence="3">
    <location>
        <begin position="32"/>
        <end position="174"/>
    </location>
</feature>
<organism evidence="4 5">
    <name type="scientific">Rhizopus stolonifer</name>
    <name type="common">Rhizopus nigricans</name>
    <dbReference type="NCBI Taxonomy" id="4846"/>
    <lineage>
        <taxon>Eukaryota</taxon>
        <taxon>Fungi</taxon>
        <taxon>Fungi incertae sedis</taxon>
        <taxon>Mucoromycota</taxon>
        <taxon>Mucoromycotina</taxon>
        <taxon>Mucoromycetes</taxon>
        <taxon>Mucorales</taxon>
        <taxon>Mucorineae</taxon>
        <taxon>Rhizopodaceae</taxon>
        <taxon>Rhizopus</taxon>
    </lineage>
</organism>
<evidence type="ECO:0000259" key="3">
    <source>
        <dbReference type="Pfam" id="PF25381"/>
    </source>
</evidence>
<feature type="non-terminal residue" evidence="4">
    <location>
        <position position="1"/>
    </location>
</feature>
<proteinExistence type="predicted"/>
<feature type="compositionally biased region" description="Polar residues" evidence="2">
    <location>
        <begin position="230"/>
        <end position="274"/>
    </location>
</feature>
<evidence type="ECO:0000256" key="1">
    <source>
        <dbReference type="SAM" id="Coils"/>
    </source>
</evidence>
<name>A0A367IVT8_RHIST</name>
<evidence type="ECO:0000313" key="5">
    <source>
        <dbReference type="Proteomes" id="UP000253551"/>
    </source>
</evidence>
<feature type="compositionally biased region" description="Polar residues" evidence="2">
    <location>
        <begin position="283"/>
        <end position="317"/>
    </location>
</feature>
<dbReference type="AlphaFoldDB" id="A0A367IVT8"/>
<feature type="non-terminal residue" evidence="4">
    <location>
        <position position="576"/>
    </location>
</feature>
<dbReference type="InterPro" id="IPR058155">
    <property type="entry name" value="Skg3/CAF120-like_PH"/>
</dbReference>
<dbReference type="EMBL" id="PJQM01005359">
    <property type="protein sequence ID" value="RCH81798.1"/>
    <property type="molecule type" value="Genomic_DNA"/>
</dbReference>